<evidence type="ECO:0000256" key="1">
    <source>
        <dbReference type="ARBA" id="ARBA00022963"/>
    </source>
</evidence>
<accession>A0ABM3ZUJ1</accession>
<dbReference type="PANTHER" id="PTHR32176:SF116">
    <property type="entry name" value="PATATIN"/>
    <property type="match status" value="1"/>
</dbReference>
<dbReference type="RefSeq" id="XP_060668144.1">
    <property type="nucleotide sequence ID" value="XM_060812161.1"/>
</dbReference>
<evidence type="ECO:0000313" key="2">
    <source>
        <dbReference type="Proteomes" id="UP001652623"/>
    </source>
</evidence>
<keyword evidence="1" id="KW-0442">Lipid degradation</keyword>
<dbReference type="Proteomes" id="UP001652623">
    <property type="component" value="Chromosome 10"/>
</dbReference>
<sequence length="306" mass="33703">MVAMVGEAVKKDNNPDARIADYVDFIAGTSTGGLITAMLTTPNDTSSPTFAAKDIVDFYLKNSKFIFPDEDSIEANKNLLLVATSAATYYLPPHHFQNKSSKGSIEDFNLVDGGVAANNPNLFAICALMREWSQSKSPSFLKSTEHSKFLILSVGIGSSNLSNKLEVGDPNEWGLLKWFIGPEETTPLMDVFTTAMNDMVDIYISVFYGTMVDIYISVLYGTSGSKENHLRIQTDSLDLTEASTDKSSKNNLDKLDKIDDELLKKPVSQINFDNGLYEPIEGHGTNEEALVKFAERLSGERKKRVA</sequence>
<dbReference type="PANTHER" id="PTHR32176">
    <property type="entry name" value="XYLOSE ISOMERASE"/>
    <property type="match status" value="1"/>
</dbReference>
<dbReference type="Gene3D" id="3.40.1090.10">
    <property type="entry name" value="Cytosolic phospholipase A2 catalytic domain"/>
    <property type="match status" value="2"/>
</dbReference>
<dbReference type="InterPro" id="IPR016035">
    <property type="entry name" value="Acyl_Trfase/lysoPLipase"/>
</dbReference>
<evidence type="ECO:0000313" key="3">
    <source>
        <dbReference type="RefSeq" id="XP_060668144.1"/>
    </source>
</evidence>
<reference evidence="3" key="1">
    <citation type="submission" date="2025-08" db="UniProtKB">
        <authorList>
            <consortium name="RefSeq"/>
        </authorList>
    </citation>
    <scope>IDENTIFICATION</scope>
    <source>
        <tissue evidence="3">Seedling</tissue>
    </source>
</reference>
<keyword evidence="2" id="KW-1185">Reference proteome</keyword>
<name>A0ABM3ZUJ1_ZIZJJ</name>
<dbReference type="GeneID" id="132799700"/>
<proteinExistence type="predicted"/>
<protein>
    <submittedName>
        <fullName evidence="3">Patatin-like protein 2</fullName>
    </submittedName>
</protein>
<organism evidence="2 3">
    <name type="scientific">Ziziphus jujuba</name>
    <name type="common">Chinese jujube</name>
    <name type="synonym">Ziziphus sativa</name>
    <dbReference type="NCBI Taxonomy" id="326968"/>
    <lineage>
        <taxon>Eukaryota</taxon>
        <taxon>Viridiplantae</taxon>
        <taxon>Streptophyta</taxon>
        <taxon>Embryophyta</taxon>
        <taxon>Tracheophyta</taxon>
        <taxon>Spermatophyta</taxon>
        <taxon>Magnoliopsida</taxon>
        <taxon>eudicotyledons</taxon>
        <taxon>Gunneridae</taxon>
        <taxon>Pentapetalae</taxon>
        <taxon>rosids</taxon>
        <taxon>fabids</taxon>
        <taxon>Rosales</taxon>
        <taxon>Rhamnaceae</taxon>
        <taxon>Paliureae</taxon>
        <taxon>Ziziphus</taxon>
    </lineage>
</organism>
<gene>
    <name evidence="3" type="primary">LOC132799700</name>
</gene>
<dbReference type="SUPFAM" id="SSF52151">
    <property type="entry name" value="FabD/lysophospholipase-like"/>
    <property type="match status" value="1"/>
</dbReference>
<keyword evidence="1" id="KW-0443">Lipid metabolism</keyword>